<accession>A0A1W6K9U8</accession>
<keyword evidence="1" id="KW-0472">Membrane</keyword>
<proteinExistence type="predicted"/>
<evidence type="ECO:0000313" key="2">
    <source>
        <dbReference type="EMBL" id="ARM84171.1"/>
    </source>
</evidence>
<keyword evidence="5" id="KW-1185">Reference proteome</keyword>
<reference evidence="3 5" key="1">
    <citation type="submission" date="2016-10" db="EMBL/GenBank/DDBJ databases">
        <authorList>
            <person name="Varghese N."/>
            <person name="Submissions S."/>
        </authorList>
    </citation>
    <scope>NUCLEOTIDE SEQUENCE [LARGE SCALE GENOMIC DNA]</scope>
    <source>
        <strain evidence="3 5">DSM 26291</strain>
    </source>
</reference>
<dbReference type="GeneID" id="77256044"/>
<evidence type="ECO:0000313" key="3">
    <source>
        <dbReference type="EMBL" id="SFM14968.1"/>
    </source>
</evidence>
<dbReference type="Proteomes" id="UP000193100">
    <property type="component" value="Chromosome"/>
</dbReference>
<protein>
    <submittedName>
        <fullName evidence="2">Uncharacterized protein</fullName>
    </submittedName>
</protein>
<organism evidence="2 4">
    <name type="scientific">Marinobacter salarius</name>
    <dbReference type="NCBI Taxonomy" id="1420917"/>
    <lineage>
        <taxon>Bacteria</taxon>
        <taxon>Pseudomonadati</taxon>
        <taxon>Pseudomonadota</taxon>
        <taxon>Gammaproteobacteria</taxon>
        <taxon>Pseudomonadales</taxon>
        <taxon>Marinobacteraceae</taxon>
        <taxon>Marinobacter</taxon>
    </lineage>
</organism>
<evidence type="ECO:0000256" key="1">
    <source>
        <dbReference type="SAM" id="Phobius"/>
    </source>
</evidence>
<feature type="transmembrane region" description="Helical" evidence="1">
    <location>
        <begin position="6"/>
        <end position="27"/>
    </location>
</feature>
<keyword evidence="1" id="KW-1133">Transmembrane helix</keyword>
<accession>A0A1I4NHI7</accession>
<keyword evidence="1" id="KW-0812">Transmembrane</keyword>
<dbReference type="AlphaFoldDB" id="A0A1W6K9U8"/>
<sequence length="109" mass="12132">MEFGWAVAIQALVTGCVVLSVLAGFWFGIVRPHLDRKVAELIDASREIEPRVRQGVREGVEETLRELPESTVKESTRQFLRFGSGLFENGLSSFLGEVSDPGRKPRNDS</sequence>
<gene>
    <name evidence="2" type="ORF">MARSALSMR5_02096</name>
    <name evidence="3" type="ORF">SAMN04487868_14011</name>
</gene>
<reference evidence="2 4" key="2">
    <citation type="submission" date="2017-04" db="EMBL/GenBank/DDBJ databases">
        <title>Genome Sequence of Marinobacter salarius strain SMR5 Isolated from a culture of the Diatom Skeletonema marinoi.</title>
        <authorList>
            <person name="Topel M."/>
            <person name="Pinder M.I.M."/>
            <person name="Johansson O.N."/>
            <person name="Kourtchenko O."/>
            <person name="Godhe A."/>
            <person name="Clarke A.K."/>
        </authorList>
    </citation>
    <scope>NUCLEOTIDE SEQUENCE [LARGE SCALE GENOMIC DNA]</scope>
    <source>
        <strain evidence="2 4">SMR5</strain>
    </source>
</reference>
<dbReference type="Proteomes" id="UP000199211">
    <property type="component" value="Unassembled WGS sequence"/>
</dbReference>
<dbReference type="EMBL" id="CP020931">
    <property type="protein sequence ID" value="ARM84171.1"/>
    <property type="molecule type" value="Genomic_DNA"/>
</dbReference>
<dbReference type="STRING" id="1420917.AU15_07725"/>
<dbReference type="RefSeq" id="WP_075195785.1">
    <property type="nucleotide sequence ID" value="NZ_CP020931.1"/>
</dbReference>
<evidence type="ECO:0000313" key="4">
    <source>
        <dbReference type="Proteomes" id="UP000193100"/>
    </source>
</evidence>
<name>A0A1W6K9U8_9GAMM</name>
<evidence type="ECO:0000313" key="5">
    <source>
        <dbReference type="Proteomes" id="UP000199211"/>
    </source>
</evidence>
<dbReference type="EMBL" id="FOTV01000040">
    <property type="protein sequence ID" value="SFM14968.1"/>
    <property type="molecule type" value="Genomic_DNA"/>
</dbReference>